<dbReference type="Pfam" id="PF00534">
    <property type="entry name" value="Glycos_transf_1"/>
    <property type="match status" value="1"/>
</dbReference>
<dbReference type="Pfam" id="PF13439">
    <property type="entry name" value="Glyco_transf_4"/>
    <property type="match status" value="1"/>
</dbReference>
<evidence type="ECO:0000313" key="3">
    <source>
        <dbReference type="EMBL" id="MDT7041567.1"/>
    </source>
</evidence>
<gene>
    <name evidence="3" type="ORF">PPG34_04345</name>
</gene>
<sequence length="385" mass="42964">MNVLIVAPWDQEFGGVVSVVRNLATEIQKSGHNLLCFHPGKEIWFKPQTTKLGFFGYRGSLGGNVGNENFILRKLILIFLFPIRLFQLIKIIKDHDVNIINIHYPVSGFFYFAICRWLLPLRLVVSAHGADLFPKGERRRTYPLGLKIILKAADLVVTPSQAFKNDVVKLFPFLQEKTRFIHNGLCSLELLNFEVSQGAKHAVAYVLCIAAHNQKKGLDVLIRAWKDITDAVDPIKLFLVGEGPLSEQLKDLVVSLGLQDQVIFLGSKGRKDVAQLLHGCQAFVLPSRSEPFGIVIIEAMACKKAVVATNVGGVPEIIENGHNGVLVEPDNSFELGRALLSVLENPELRNTISQNGYASVMERFLSKNTGMKYETYFKELIRDVA</sequence>
<dbReference type="SUPFAM" id="SSF53756">
    <property type="entry name" value="UDP-Glycosyltransferase/glycogen phosphorylase"/>
    <property type="match status" value="1"/>
</dbReference>
<keyword evidence="4" id="KW-1185">Reference proteome</keyword>
<dbReference type="RefSeq" id="WP_313834268.1">
    <property type="nucleotide sequence ID" value="NZ_JAQOUE010000001.1"/>
</dbReference>
<evidence type="ECO:0000259" key="1">
    <source>
        <dbReference type="Pfam" id="PF00534"/>
    </source>
</evidence>
<dbReference type="CDD" id="cd03801">
    <property type="entry name" value="GT4_PimA-like"/>
    <property type="match status" value="1"/>
</dbReference>
<reference evidence="3 4" key="1">
    <citation type="journal article" date="2023" name="ISME J.">
        <title>Cultivation and genomic characterization of novel and ubiquitous marine nitrite-oxidizing bacteria from the Nitrospirales.</title>
        <authorList>
            <person name="Mueller A.J."/>
            <person name="Daebeler A."/>
            <person name="Herbold C.W."/>
            <person name="Kirkegaard R.H."/>
            <person name="Daims H."/>
        </authorList>
    </citation>
    <scope>NUCLEOTIDE SEQUENCE [LARGE SCALE GENOMIC DNA]</scope>
    <source>
        <strain evidence="3 4">EB</strain>
    </source>
</reference>
<name>A0ABU3K586_9BACT</name>
<accession>A0ABU3K586</accession>
<dbReference type="Gene3D" id="3.40.50.2000">
    <property type="entry name" value="Glycogen Phosphorylase B"/>
    <property type="match status" value="2"/>
</dbReference>
<protein>
    <submittedName>
        <fullName evidence="3">Glycosyltransferase family 4 protein</fullName>
    </submittedName>
</protein>
<organism evidence="3 4">
    <name type="scientific">Candidatus Nitronereus thalassa</name>
    <dbReference type="NCBI Taxonomy" id="3020898"/>
    <lineage>
        <taxon>Bacteria</taxon>
        <taxon>Pseudomonadati</taxon>
        <taxon>Nitrospirota</taxon>
        <taxon>Nitrospiria</taxon>
        <taxon>Nitrospirales</taxon>
        <taxon>Nitrospiraceae</taxon>
        <taxon>Candidatus Nitronereus</taxon>
    </lineage>
</organism>
<dbReference type="EMBL" id="JAQOUE010000001">
    <property type="protein sequence ID" value="MDT7041567.1"/>
    <property type="molecule type" value="Genomic_DNA"/>
</dbReference>
<comment type="caution">
    <text evidence="3">The sequence shown here is derived from an EMBL/GenBank/DDBJ whole genome shotgun (WGS) entry which is preliminary data.</text>
</comment>
<dbReference type="InterPro" id="IPR001296">
    <property type="entry name" value="Glyco_trans_1"/>
</dbReference>
<dbReference type="InterPro" id="IPR028098">
    <property type="entry name" value="Glyco_trans_4-like_N"/>
</dbReference>
<evidence type="ECO:0000313" key="4">
    <source>
        <dbReference type="Proteomes" id="UP001250932"/>
    </source>
</evidence>
<dbReference type="Proteomes" id="UP001250932">
    <property type="component" value="Unassembled WGS sequence"/>
</dbReference>
<feature type="domain" description="Glycosyltransferase subfamily 4-like N-terminal" evidence="2">
    <location>
        <begin position="13"/>
        <end position="184"/>
    </location>
</feature>
<feature type="domain" description="Glycosyl transferase family 1" evidence="1">
    <location>
        <begin position="200"/>
        <end position="357"/>
    </location>
</feature>
<evidence type="ECO:0000259" key="2">
    <source>
        <dbReference type="Pfam" id="PF13439"/>
    </source>
</evidence>
<proteinExistence type="predicted"/>
<dbReference type="PANTHER" id="PTHR12526">
    <property type="entry name" value="GLYCOSYLTRANSFERASE"/>
    <property type="match status" value="1"/>
</dbReference>